<dbReference type="Proteomes" id="UP001165289">
    <property type="component" value="Unassembled WGS sequence"/>
</dbReference>
<proteinExistence type="predicted"/>
<dbReference type="EMBL" id="JAKMXF010000296">
    <property type="protein sequence ID" value="KAI6652919.1"/>
    <property type="molecule type" value="Genomic_DNA"/>
</dbReference>
<organism evidence="1 2">
    <name type="scientific">Oopsacas minuta</name>
    <dbReference type="NCBI Taxonomy" id="111878"/>
    <lineage>
        <taxon>Eukaryota</taxon>
        <taxon>Metazoa</taxon>
        <taxon>Porifera</taxon>
        <taxon>Hexactinellida</taxon>
        <taxon>Hexasterophora</taxon>
        <taxon>Lyssacinosida</taxon>
        <taxon>Leucopsacidae</taxon>
        <taxon>Oopsacas</taxon>
    </lineage>
</organism>
<reference evidence="1 2" key="1">
    <citation type="journal article" date="2023" name="BMC Biol.">
        <title>The compact genome of the sponge Oopsacas minuta (Hexactinellida) is lacking key metazoan core genes.</title>
        <authorList>
            <person name="Santini S."/>
            <person name="Schenkelaars Q."/>
            <person name="Jourda C."/>
            <person name="Duchesne M."/>
            <person name="Belahbib H."/>
            <person name="Rocher C."/>
            <person name="Selva M."/>
            <person name="Riesgo A."/>
            <person name="Vervoort M."/>
            <person name="Leys S.P."/>
            <person name="Kodjabachian L."/>
            <person name="Le Bivic A."/>
            <person name="Borchiellini C."/>
            <person name="Claverie J.M."/>
            <person name="Renard E."/>
        </authorList>
    </citation>
    <scope>NUCLEOTIDE SEQUENCE [LARGE SCALE GENOMIC DNA]</scope>
    <source>
        <strain evidence="1">SPO-2</strain>
    </source>
</reference>
<sequence>MTISRRIENLSTDLKLTLEKRASEFQYYSLALDESTDATDTAQLAVFVRGIDSKSNLTEELANLHSLHDKTTGVDIYKAVMNGIDAIGLKLNNLCGVTTDGAPSMIGKERGFVALLEKERINSGSSTMKLAKVHCIIHQENLC</sequence>
<protein>
    <submittedName>
        <fullName evidence="1">General transcription factor II-I repeat domain-containing protein 2-like</fullName>
    </submittedName>
</protein>
<dbReference type="PANTHER" id="PTHR45913:SF5">
    <property type="entry name" value="GENERAL TRANSCRIPTION FACTOR II-I REPEAT DOMAIN-CONTAINING PROTEIN 2A-LIKE PROTEIN"/>
    <property type="match status" value="1"/>
</dbReference>
<evidence type="ECO:0000313" key="2">
    <source>
        <dbReference type="Proteomes" id="UP001165289"/>
    </source>
</evidence>
<name>A0AAV7JVI3_9METZ</name>
<dbReference type="PANTHER" id="PTHR45913">
    <property type="entry name" value="EPM2A-INTERACTING PROTEIN 1"/>
    <property type="match status" value="1"/>
</dbReference>
<comment type="caution">
    <text evidence="1">The sequence shown here is derived from an EMBL/GenBank/DDBJ whole genome shotgun (WGS) entry which is preliminary data.</text>
</comment>
<keyword evidence="2" id="KW-1185">Reference proteome</keyword>
<dbReference type="AlphaFoldDB" id="A0AAV7JVI3"/>
<accession>A0AAV7JVI3</accession>
<gene>
    <name evidence="1" type="ORF">LOD99_3996</name>
</gene>
<evidence type="ECO:0000313" key="1">
    <source>
        <dbReference type="EMBL" id="KAI6652919.1"/>
    </source>
</evidence>